<comment type="caution">
    <text evidence="2">The sequence shown here is derived from an EMBL/GenBank/DDBJ whole genome shotgun (WGS) entry which is preliminary data.</text>
</comment>
<dbReference type="EMBL" id="BONY01000036">
    <property type="protein sequence ID" value="GIH07428.1"/>
    <property type="molecule type" value="Genomic_DNA"/>
</dbReference>
<evidence type="ECO:0000313" key="3">
    <source>
        <dbReference type="Proteomes" id="UP000612899"/>
    </source>
</evidence>
<dbReference type="Proteomes" id="UP000612899">
    <property type="component" value="Unassembled WGS sequence"/>
</dbReference>
<name>A0A8J3QAV2_9ACTN</name>
<sequence length="150" mass="15940">MAIELALDPKDQATYGGPEWVPLDLAGLDFIPFDVLDPLEHQMIRLWGIGLPRLIAEEMPEDTMRAKLGLIWLARKLAGVETPDLAEFKIHARRVAVRAGVKPAGDGGPPAKASSATSSEERASATGSSPSSPGSGKTRATNSRRVKSGN</sequence>
<dbReference type="RefSeq" id="WP_203911218.1">
    <property type="nucleotide sequence ID" value="NZ_BONY01000036.1"/>
</dbReference>
<feature type="compositionally biased region" description="Low complexity" evidence="1">
    <location>
        <begin position="109"/>
        <end position="136"/>
    </location>
</feature>
<reference evidence="2" key="1">
    <citation type="submission" date="2021-01" db="EMBL/GenBank/DDBJ databases">
        <title>Whole genome shotgun sequence of Rhizocola hellebori NBRC 109834.</title>
        <authorList>
            <person name="Komaki H."/>
            <person name="Tamura T."/>
        </authorList>
    </citation>
    <scope>NUCLEOTIDE SEQUENCE</scope>
    <source>
        <strain evidence="2">NBRC 109834</strain>
    </source>
</reference>
<gene>
    <name evidence="2" type="ORF">Rhe02_54950</name>
</gene>
<dbReference type="AlphaFoldDB" id="A0A8J3QAV2"/>
<organism evidence="2 3">
    <name type="scientific">Rhizocola hellebori</name>
    <dbReference type="NCBI Taxonomy" id="1392758"/>
    <lineage>
        <taxon>Bacteria</taxon>
        <taxon>Bacillati</taxon>
        <taxon>Actinomycetota</taxon>
        <taxon>Actinomycetes</taxon>
        <taxon>Micromonosporales</taxon>
        <taxon>Micromonosporaceae</taxon>
        <taxon>Rhizocola</taxon>
    </lineage>
</organism>
<evidence type="ECO:0000256" key="1">
    <source>
        <dbReference type="SAM" id="MobiDB-lite"/>
    </source>
</evidence>
<proteinExistence type="predicted"/>
<accession>A0A8J3QAV2</accession>
<keyword evidence="3" id="KW-1185">Reference proteome</keyword>
<protein>
    <recommendedName>
        <fullName evidence="4">Tail assembly chaperone</fullName>
    </recommendedName>
</protein>
<evidence type="ECO:0008006" key="4">
    <source>
        <dbReference type="Google" id="ProtNLM"/>
    </source>
</evidence>
<feature type="region of interest" description="Disordered" evidence="1">
    <location>
        <begin position="99"/>
        <end position="150"/>
    </location>
</feature>
<evidence type="ECO:0000313" key="2">
    <source>
        <dbReference type="EMBL" id="GIH07428.1"/>
    </source>
</evidence>